<dbReference type="InterPro" id="IPR036365">
    <property type="entry name" value="PGBD-like_sf"/>
</dbReference>
<keyword evidence="4" id="KW-0378">Hydrolase</keyword>
<evidence type="ECO:0000256" key="7">
    <source>
        <dbReference type="PIRSR" id="PIRSR621190-1"/>
    </source>
</evidence>
<evidence type="ECO:0000256" key="8">
    <source>
        <dbReference type="PIRSR" id="PIRSR621190-2"/>
    </source>
</evidence>
<evidence type="ECO:0000256" key="5">
    <source>
        <dbReference type="ARBA" id="ARBA00022833"/>
    </source>
</evidence>
<dbReference type="GO" id="GO:0030198">
    <property type="term" value="P:extracellular matrix organization"/>
    <property type="evidence" value="ECO:0007669"/>
    <property type="project" value="TreeGrafter"/>
</dbReference>
<keyword evidence="10" id="KW-0732">Signal</keyword>
<evidence type="ECO:0000256" key="2">
    <source>
        <dbReference type="ARBA" id="ARBA00022670"/>
    </source>
</evidence>
<feature type="chain" id="PRO_5029468853" description="Peptidase metallopeptidase domain-containing protein" evidence="10">
    <location>
        <begin position="27"/>
        <end position="314"/>
    </location>
</feature>
<evidence type="ECO:0000256" key="9">
    <source>
        <dbReference type="PIRSR" id="PIRSR621190-5"/>
    </source>
</evidence>
<dbReference type="GO" id="GO:0008270">
    <property type="term" value="F:zinc ion binding"/>
    <property type="evidence" value="ECO:0007669"/>
    <property type="project" value="InterPro"/>
</dbReference>
<dbReference type="SMART" id="SM00235">
    <property type="entry name" value="ZnMc"/>
    <property type="match status" value="1"/>
</dbReference>
<dbReference type="InterPro" id="IPR006026">
    <property type="entry name" value="Peptidase_Metallo"/>
</dbReference>
<keyword evidence="6" id="KW-0482">Metalloprotease</keyword>
<dbReference type="PRINTS" id="PR00138">
    <property type="entry name" value="MATRIXIN"/>
</dbReference>
<keyword evidence="2" id="KW-0645">Protease</keyword>
<keyword evidence="13" id="KW-1185">Reference proteome</keyword>
<feature type="binding site" evidence="8">
    <location>
        <position position="224"/>
    </location>
    <ligand>
        <name>Zn(2+)</name>
        <dbReference type="ChEBI" id="CHEBI:29105"/>
        <label>1</label>
    </ligand>
</feature>
<dbReference type="SUPFAM" id="SSF47090">
    <property type="entry name" value="PGBD-like"/>
    <property type="match status" value="1"/>
</dbReference>
<dbReference type="AlphaFoldDB" id="A0A7N0R889"/>
<evidence type="ECO:0000313" key="12">
    <source>
        <dbReference type="EnsemblPlants" id="Kaladp0001s0104.1.v1.1.CDS.1"/>
    </source>
</evidence>
<feature type="binding site" evidence="8">
    <location>
        <position position="229"/>
    </location>
    <ligand>
        <name>Ca(2+)</name>
        <dbReference type="ChEBI" id="CHEBI:29108"/>
        <label>3</label>
    </ligand>
</feature>
<feature type="binding site" evidence="8">
    <location>
        <position position="212"/>
    </location>
    <ligand>
        <name>Ca(2+)</name>
        <dbReference type="ChEBI" id="CHEBI:29108"/>
        <label>2</label>
    </ligand>
</feature>
<feature type="binding site" evidence="8">
    <location>
        <position position="247"/>
    </location>
    <ligand>
        <name>Zn(2+)</name>
        <dbReference type="ChEBI" id="CHEBI:29105"/>
        <label>1</label>
    </ligand>
</feature>
<proteinExistence type="inferred from homology"/>
<dbReference type="Proteomes" id="UP000594263">
    <property type="component" value="Unplaced"/>
</dbReference>
<organism evidence="12 13">
    <name type="scientific">Kalanchoe fedtschenkoi</name>
    <name type="common">Lavender scallops</name>
    <name type="synonym">South American air plant</name>
    <dbReference type="NCBI Taxonomy" id="63787"/>
    <lineage>
        <taxon>Eukaryota</taxon>
        <taxon>Viridiplantae</taxon>
        <taxon>Streptophyta</taxon>
        <taxon>Embryophyta</taxon>
        <taxon>Tracheophyta</taxon>
        <taxon>Spermatophyta</taxon>
        <taxon>Magnoliopsida</taxon>
        <taxon>eudicotyledons</taxon>
        <taxon>Gunneridae</taxon>
        <taxon>Pentapetalae</taxon>
        <taxon>Saxifragales</taxon>
        <taxon>Crassulaceae</taxon>
        <taxon>Kalanchoe</taxon>
    </lineage>
</organism>
<feature type="domain" description="Peptidase metallopeptidase" evidence="11">
    <location>
        <begin position="161"/>
        <end position="313"/>
    </location>
</feature>
<dbReference type="GO" id="GO:0006508">
    <property type="term" value="P:proteolysis"/>
    <property type="evidence" value="ECO:0007669"/>
    <property type="project" value="UniProtKB-KW"/>
</dbReference>
<dbReference type="PANTHER" id="PTHR10201:SF213">
    <property type="entry name" value="METALLOENDOPROTEINASE 2-MMP-LIKE"/>
    <property type="match status" value="1"/>
</dbReference>
<dbReference type="InterPro" id="IPR033739">
    <property type="entry name" value="M10A_MMP"/>
</dbReference>
<dbReference type="GO" id="GO:0004222">
    <property type="term" value="F:metalloendopeptidase activity"/>
    <property type="evidence" value="ECO:0007669"/>
    <property type="project" value="InterPro"/>
</dbReference>
<keyword evidence="5 8" id="KW-0862">Zinc</keyword>
<evidence type="ECO:0000256" key="10">
    <source>
        <dbReference type="SAM" id="SignalP"/>
    </source>
</evidence>
<dbReference type="InterPro" id="IPR001818">
    <property type="entry name" value="Pept_M10_metallopeptidase"/>
</dbReference>
<evidence type="ECO:0000256" key="6">
    <source>
        <dbReference type="ARBA" id="ARBA00023049"/>
    </source>
</evidence>
<feature type="binding site" evidence="8">
    <location>
        <position position="237"/>
    </location>
    <ligand>
        <name>Zn(2+)</name>
        <dbReference type="ChEBI" id="CHEBI:29105"/>
        <label>1</label>
    </ligand>
</feature>
<dbReference type="Gene3D" id="3.40.390.10">
    <property type="entry name" value="Collagenase (Catalytic Domain)"/>
    <property type="match status" value="1"/>
</dbReference>
<comment type="similarity">
    <text evidence="1">Belongs to the peptidase M10A family. Matrix metalloproteinases (MMPs) subfamily.</text>
</comment>
<dbReference type="Pfam" id="PF00413">
    <property type="entry name" value="Peptidase_M10"/>
    <property type="match status" value="1"/>
</dbReference>
<sequence length="314" mass="34717">MASKVLMHTCCAAALFMILLPFVAQATKIDDFHQPPETRSPFDFLGPLKGYYKGDRVKGLGNLKKYLEHFGYLHYPADPNTSDDFDDLLEHALKTYQANYQLNVTGTLDDDTLSYMMRSRCGVPDIVNGTNWMQHHHGDDDKKKKHGSMFHQVSHFTFFPGSPKWPSAKTHLTYGFFTNVPTAARPAISSAFRAWGAATRFSFSRVSYLQADLKIRFERGAHGDGSPFDGRGGVLAHAFAPRDGRAHFDADDLWSVGALPNRFDVSTVALHEIGHLLGLGHSSVTNAIMFPTIASNTVKGLAADDLQGIAALYH</sequence>
<dbReference type="GO" id="GO:0030574">
    <property type="term" value="P:collagen catabolic process"/>
    <property type="evidence" value="ECO:0007669"/>
    <property type="project" value="TreeGrafter"/>
</dbReference>
<dbReference type="SUPFAM" id="SSF55486">
    <property type="entry name" value="Metalloproteases ('zincins'), catalytic domain"/>
    <property type="match status" value="1"/>
</dbReference>
<comment type="cofactor">
    <cofactor evidence="8">
        <name>Ca(2+)</name>
        <dbReference type="ChEBI" id="CHEBI:29108"/>
    </cofactor>
    <text evidence="8">Can bind about 5 Ca(2+) ions per subunit.</text>
</comment>
<evidence type="ECO:0000256" key="1">
    <source>
        <dbReference type="ARBA" id="ARBA00009614"/>
    </source>
</evidence>
<feature type="active site" evidence="7">
    <location>
        <position position="272"/>
    </location>
</feature>
<reference evidence="12" key="1">
    <citation type="submission" date="2021-01" db="UniProtKB">
        <authorList>
            <consortium name="EnsemblPlants"/>
        </authorList>
    </citation>
    <scope>IDENTIFICATION</scope>
</reference>
<dbReference type="InterPro" id="IPR024079">
    <property type="entry name" value="MetalloPept_cat_dom_sf"/>
</dbReference>
<dbReference type="OMA" id="PGKTIAH"/>
<evidence type="ECO:0000259" key="11">
    <source>
        <dbReference type="SMART" id="SM00235"/>
    </source>
</evidence>
<dbReference type="Gramene" id="Kaladp0001s0104.1.v1.1">
    <property type="protein sequence ID" value="Kaladp0001s0104.1.v1.1.CDS.1"/>
    <property type="gene ID" value="Kaladp0001s0104.v1.1"/>
</dbReference>
<evidence type="ECO:0000256" key="3">
    <source>
        <dbReference type="ARBA" id="ARBA00022723"/>
    </source>
</evidence>
<keyword evidence="8" id="KW-0106">Calcium</keyword>
<feature type="short sequence motif" description="Cysteine switch" evidence="9">
    <location>
        <begin position="119"/>
        <end position="153"/>
    </location>
</feature>
<comment type="cofactor">
    <cofactor evidence="8">
        <name>Zn(2+)</name>
        <dbReference type="ChEBI" id="CHEBI:29105"/>
    </cofactor>
    <text evidence="8">Binds 2 Zn(2+) ions per subunit.</text>
</comment>
<dbReference type="Pfam" id="PF01471">
    <property type="entry name" value="PG_binding_1"/>
    <property type="match status" value="1"/>
</dbReference>
<feature type="binding site" description="in inhibited form" evidence="8">
    <location>
        <position position="121"/>
    </location>
    <ligand>
        <name>Zn(2+)</name>
        <dbReference type="ChEBI" id="CHEBI:29105"/>
        <label>2</label>
        <note>catalytic</note>
    </ligand>
</feature>
<feature type="signal peptide" evidence="10">
    <location>
        <begin position="1"/>
        <end position="26"/>
    </location>
</feature>
<dbReference type="EnsemblPlants" id="Kaladp0001s0104.1.v1.1">
    <property type="protein sequence ID" value="Kaladp0001s0104.1.v1.1.CDS.1"/>
    <property type="gene ID" value="Kaladp0001s0104.v1.1"/>
</dbReference>
<dbReference type="PANTHER" id="PTHR10201">
    <property type="entry name" value="MATRIX METALLOPROTEINASE"/>
    <property type="match status" value="1"/>
</dbReference>
<accession>A0A7N0R889</accession>
<dbReference type="GO" id="GO:0031012">
    <property type="term" value="C:extracellular matrix"/>
    <property type="evidence" value="ECO:0007669"/>
    <property type="project" value="InterPro"/>
</dbReference>
<evidence type="ECO:0000313" key="13">
    <source>
        <dbReference type="Proteomes" id="UP000594263"/>
    </source>
</evidence>
<feature type="binding site" evidence="8">
    <location>
        <position position="271"/>
    </location>
    <ligand>
        <name>Zn(2+)</name>
        <dbReference type="ChEBI" id="CHEBI:29105"/>
        <label>2</label>
        <note>catalytic</note>
    </ligand>
</feature>
<feature type="binding site" evidence="8">
    <location>
        <position position="281"/>
    </location>
    <ligand>
        <name>Zn(2+)</name>
        <dbReference type="ChEBI" id="CHEBI:29105"/>
        <label>2</label>
        <note>catalytic</note>
    </ligand>
</feature>
<feature type="binding site" evidence="8">
    <location>
        <position position="222"/>
    </location>
    <ligand>
        <name>Zn(2+)</name>
        <dbReference type="ChEBI" id="CHEBI:29105"/>
        <label>1</label>
    </ligand>
</feature>
<name>A0A7N0R889_KALFE</name>
<keyword evidence="3 8" id="KW-0479">Metal-binding</keyword>
<dbReference type="InterPro" id="IPR002477">
    <property type="entry name" value="Peptidoglycan-bd-like"/>
</dbReference>
<dbReference type="InterPro" id="IPR021190">
    <property type="entry name" value="Pept_M10A"/>
</dbReference>
<dbReference type="CDD" id="cd04278">
    <property type="entry name" value="ZnMc_MMP"/>
    <property type="match status" value="1"/>
</dbReference>
<feature type="binding site" evidence="8">
    <location>
        <position position="289"/>
    </location>
    <ligand>
        <name>Zn(2+)</name>
        <dbReference type="ChEBI" id="CHEBI:29105"/>
        <label>2</label>
        <note>catalytic</note>
    </ligand>
</feature>
<feature type="binding site" evidence="8">
    <location>
        <position position="275"/>
    </location>
    <ligand>
        <name>Zn(2+)</name>
        <dbReference type="ChEBI" id="CHEBI:29105"/>
        <label>2</label>
        <note>catalytic</note>
    </ligand>
</feature>
<evidence type="ECO:0000256" key="4">
    <source>
        <dbReference type="ARBA" id="ARBA00022801"/>
    </source>
</evidence>
<feature type="binding site" evidence="8">
    <location>
        <position position="249"/>
    </location>
    <ligand>
        <name>Ca(2+)</name>
        <dbReference type="ChEBI" id="CHEBI:29108"/>
        <label>3</label>
    </ligand>
</feature>
<feature type="binding site" evidence="8">
    <location>
        <position position="230"/>
    </location>
    <ligand>
        <name>Ca(2+)</name>
        <dbReference type="ChEBI" id="CHEBI:29108"/>
        <label>3</label>
    </ligand>
</feature>
<protein>
    <recommendedName>
        <fullName evidence="11">Peptidase metallopeptidase domain-containing protein</fullName>
    </recommendedName>
</protein>